<feature type="chain" id="PRO_5011722717" description="Extracellular repeat, HAF family" evidence="1">
    <location>
        <begin position="26"/>
        <end position="328"/>
    </location>
</feature>
<evidence type="ECO:0000313" key="2">
    <source>
        <dbReference type="EMBL" id="SFR06823.1"/>
    </source>
</evidence>
<organism evidence="2 3">
    <name type="scientific">Lentzea waywayandensis</name>
    <dbReference type="NCBI Taxonomy" id="84724"/>
    <lineage>
        <taxon>Bacteria</taxon>
        <taxon>Bacillati</taxon>
        <taxon>Actinomycetota</taxon>
        <taxon>Actinomycetes</taxon>
        <taxon>Pseudonocardiales</taxon>
        <taxon>Pseudonocardiaceae</taxon>
        <taxon>Lentzea</taxon>
    </lineage>
</organism>
<name>A0A1I6DMV0_9PSEU</name>
<gene>
    <name evidence="2" type="ORF">SAMN04488564_1021087</name>
</gene>
<dbReference type="EMBL" id="FOYL01000002">
    <property type="protein sequence ID" value="SFR06823.1"/>
    <property type="molecule type" value="Genomic_DNA"/>
</dbReference>
<keyword evidence="3" id="KW-1185">Reference proteome</keyword>
<evidence type="ECO:0000256" key="1">
    <source>
        <dbReference type="SAM" id="SignalP"/>
    </source>
</evidence>
<keyword evidence="1" id="KW-0732">Signal</keyword>
<dbReference type="Proteomes" id="UP000198583">
    <property type="component" value="Unassembled WGS sequence"/>
</dbReference>
<protein>
    <recommendedName>
        <fullName evidence="4">Extracellular repeat, HAF family</fullName>
    </recommendedName>
</protein>
<reference evidence="3" key="1">
    <citation type="submission" date="2016-10" db="EMBL/GenBank/DDBJ databases">
        <authorList>
            <person name="Varghese N."/>
            <person name="Submissions S."/>
        </authorList>
    </citation>
    <scope>NUCLEOTIDE SEQUENCE [LARGE SCALE GENOMIC DNA]</scope>
    <source>
        <strain evidence="3">DSM 44232</strain>
    </source>
</reference>
<proteinExistence type="predicted"/>
<sequence length="328" mass="33770">MSRRLSFALSAALLASVIVTPQAHATTTITELGGLPGSTASSAAAINDSGVAVGTSSRGGFNRAVKFDGAGVTELAGPADRHTQLEAINSHGVAAGTATADGVGGRALRFNADGSYVVLSVPFGFWSAAAVAIDDFGTVYGTAAGLNNDREIPVRWRPNGVLATLKLPEGATWGRVTGASPNGYATGVVSGPGLNRLAVRWNPGGTVTPLQRLDDGAESMALAVNRNGDVVGTADFWNDGTFGVRWNADGSMTKYGPNLRPSSINDHGTAVGWSTTANQNVPYRWSNEGEELDLGFPSGTQFAYPMDINNDGVIVGLAGAAAYKWIVS</sequence>
<feature type="signal peptide" evidence="1">
    <location>
        <begin position="1"/>
        <end position="25"/>
    </location>
</feature>
<accession>A0A1I6DMV0</accession>
<evidence type="ECO:0008006" key="4">
    <source>
        <dbReference type="Google" id="ProtNLM"/>
    </source>
</evidence>
<evidence type="ECO:0000313" key="3">
    <source>
        <dbReference type="Proteomes" id="UP000198583"/>
    </source>
</evidence>
<dbReference type="AlphaFoldDB" id="A0A1I6DMV0"/>